<dbReference type="Proteomes" id="UP000015453">
    <property type="component" value="Unassembled WGS sequence"/>
</dbReference>
<evidence type="ECO:0000313" key="2">
    <source>
        <dbReference type="EMBL" id="EPS58547.1"/>
    </source>
</evidence>
<protein>
    <submittedName>
        <fullName evidence="2">Uncharacterized protein</fullName>
    </submittedName>
</protein>
<dbReference type="PANTHER" id="PTHR38370:SF1">
    <property type="entry name" value="BETA-1,4-XYLOSIDASE"/>
    <property type="match status" value="1"/>
</dbReference>
<dbReference type="PANTHER" id="PTHR38370">
    <property type="entry name" value="BETA-1,4-XYLOSIDASE"/>
    <property type="match status" value="1"/>
</dbReference>
<keyword evidence="3" id="KW-1185">Reference proteome</keyword>
<feature type="non-terminal residue" evidence="2">
    <location>
        <position position="64"/>
    </location>
</feature>
<dbReference type="EMBL" id="AUSU01009113">
    <property type="protein sequence ID" value="EPS58547.1"/>
    <property type="molecule type" value="Genomic_DNA"/>
</dbReference>
<comment type="caution">
    <text evidence="2">The sequence shown here is derived from an EMBL/GenBank/DDBJ whole genome shotgun (WGS) entry which is preliminary data.</text>
</comment>
<sequence length="64" mass="6901">MEGLIPFLIRAVKNQRPEKAYRCLSNNSNSGRSYHLLIGGAADSDGSSRGHGGGNEFRPSLLQV</sequence>
<dbReference type="OrthoDB" id="1929722at2759"/>
<proteinExistence type="predicted"/>
<accession>S8DGP2</accession>
<evidence type="ECO:0000313" key="3">
    <source>
        <dbReference type="Proteomes" id="UP000015453"/>
    </source>
</evidence>
<feature type="region of interest" description="Disordered" evidence="1">
    <location>
        <begin position="42"/>
        <end position="64"/>
    </location>
</feature>
<gene>
    <name evidence="2" type="ORF">M569_16266</name>
</gene>
<organism evidence="2 3">
    <name type="scientific">Genlisea aurea</name>
    <dbReference type="NCBI Taxonomy" id="192259"/>
    <lineage>
        <taxon>Eukaryota</taxon>
        <taxon>Viridiplantae</taxon>
        <taxon>Streptophyta</taxon>
        <taxon>Embryophyta</taxon>
        <taxon>Tracheophyta</taxon>
        <taxon>Spermatophyta</taxon>
        <taxon>Magnoliopsida</taxon>
        <taxon>eudicotyledons</taxon>
        <taxon>Gunneridae</taxon>
        <taxon>Pentapetalae</taxon>
        <taxon>asterids</taxon>
        <taxon>lamiids</taxon>
        <taxon>Lamiales</taxon>
        <taxon>Lentibulariaceae</taxon>
        <taxon>Genlisea</taxon>
    </lineage>
</organism>
<reference evidence="2 3" key="1">
    <citation type="journal article" date="2013" name="BMC Genomics">
        <title>The miniature genome of a carnivorous plant Genlisea aurea contains a low number of genes and short non-coding sequences.</title>
        <authorList>
            <person name="Leushkin E.V."/>
            <person name="Sutormin R.A."/>
            <person name="Nabieva E.R."/>
            <person name="Penin A.A."/>
            <person name="Kondrashov A.S."/>
            <person name="Logacheva M.D."/>
        </authorList>
    </citation>
    <scope>NUCLEOTIDE SEQUENCE [LARGE SCALE GENOMIC DNA]</scope>
</reference>
<name>S8DGP2_9LAMI</name>
<evidence type="ECO:0000256" key="1">
    <source>
        <dbReference type="SAM" id="MobiDB-lite"/>
    </source>
</evidence>
<dbReference type="AlphaFoldDB" id="S8DGP2"/>